<protein>
    <submittedName>
        <fullName evidence="1">Uncharacterized protein</fullName>
    </submittedName>
</protein>
<organism evidence="1">
    <name type="scientific">marine sediment metagenome</name>
    <dbReference type="NCBI Taxonomy" id="412755"/>
    <lineage>
        <taxon>unclassified sequences</taxon>
        <taxon>metagenomes</taxon>
        <taxon>ecological metagenomes</taxon>
    </lineage>
</organism>
<evidence type="ECO:0000313" key="1">
    <source>
        <dbReference type="EMBL" id="KKN20452.1"/>
    </source>
</evidence>
<dbReference type="EMBL" id="LAZR01003240">
    <property type="protein sequence ID" value="KKN20452.1"/>
    <property type="molecule type" value="Genomic_DNA"/>
</dbReference>
<dbReference type="AlphaFoldDB" id="A0A0F9P7U5"/>
<name>A0A0F9P7U5_9ZZZZ</name>
<reference evidence="1" key="1">
    <citation type="journal article" date="2015" name="Nature">
        <title>Complex archaea that bridge the gap between prokaryotes and eukaryotes.</title>
        <authorList>
            <person name="Spang A."/>
            <person name="Saw J.H."/>
            <person name="Jorgensen S.L."/>
            <person name="Zaremba-Niedzwiedzka K."/>
            <person name="Martijn J."/>
            <person name="Lind A.E."/>
            <person name="van Eijk R."/>
            <person name="Schleper C."/>
            <person name="Guy L."/>
            <person name="Ettema T.J."/>
        </authorList>
    </citation>
    <scope>NUCLEOTIDE SEQUENCE</scope>
</reference>
<comment type="caution">
    <text evidence="1">The sequence shown here is derived from an EMBL/GenBank/DDBJ whole genome shotgun (WGS) entry which is preliminary data.</text>
</comment>
<accession>A0A0F9P7U5</accession>
<sequence length="70" mass="8115">MDTPTVPRFKPDQHDVQAELDERMQRADHYEPYDAEKNERVARELYASLPPAFHDRVKKILTAEPGGEHA</sequence>
<gene>
    <name evidence="1" type="ORF">LCGC14_0935330</name>
</gene>
<proteinExistence type="predicted"/>